<evidence type="ECO:0000313" key="2">
    <source>
        <dbReference type="EMBL" id="TWP50678.1"/>
    </source>
</evidence>
<accession>A0A563ET15</accession>
<organism evidence="2 3">
    <name type="scientific">Lentzea tibetensis</name>
    <dbReference type="NCBI Taxonomy" id="2591470"/>
    <lineage>
        <taxon>Bacteria</taxon>
        <taxon>Bacillati</taxon>
        <taxon>Actinomycetota</taxon>
        <taxon>Actinomycetes</taxon>
        <taxon>Pseudonocardiales</taxon>
        <taxon>Pseudonocardiaceae</taxon>
        <taxon>Lentzea</taxon>
    </lineage>
</organism>
<comment type="caution">
    <text evidence="2">The sequence shown here is derived from an EMBL/GenBank/DDBJ whole genome shotgun (WGS) entry which is preliminary data.</text>
</comment>
<sequence length="187" mass="20409">MSVSFAARVAGALVLTVALAAPAHAATGQSTCGWMMRGFNHVDDCGFERQTERYSPKMPWYAEGSGYKGMDLGKGYAYEGYNNAFVRTNDGRWNSWSQRTQGQLQRNRTYELTAWIRAQGNVGKGLLGVDLAGYSPAVSYAGTGHYQRVVLRFDSGPNTAATVFIGYESPGVDSWIQIDEVELVAVS</sequence>
<dbReference type="InterPro" id="IPR008979">
    <property type="entry name" value="Galactose-bd-like_sf"/>
</dbReference>
<dbReference type="Proteomes" id="UP000316639">
    <property type="component" value="Unassembled WGS sequence"/>
</dbReference>
<keyword evidence="3" id="KW-1185">Reference proteome</keyword>
<name>A0A563ET15_9PSEU</name>
<gene>
    <name evidence="2" type="ORF">FKR81_18885</name>
</gene>
<dbReference type="OrthoDB" id="284233at2"/>
<feature type="chain" id="PRO_5021886943" evidence="1">
    <location>
        <begin position="26"/>
        <end position="187"/>
    </location>
</feature>
<evidence type="ECO:0000313" key="3">
    <source>
        <dbReference type="Proteomes" id="UP000316639"/>
    </source>
</evidence>
<evidence type="ECO:0000256" key="1">
    <source>
        <dbReference type="SAM" id="SignalP"/>
    </source>
</evidence>
<proteinExistence type="predicted"/>
<keyword evidence="1" id="KW-0732">Signal</keyword>
<feature type="signal peptide" evidence="1">
    <location>
        <begin position="1"/>
        <end position="25"/>
    </location>
</feature>
<protein>
    <submittedName>
        <fullName evidence="2">Uncharacterized protein</fullName>
    </submittedName>
</protein>
<dbReference type="Gene3D" id="2.60.120.260">
    <property type="entry name" value="Galactose-binding domain-like"/>
    <property type="match status" value="1"/>
</dbReference>
<dbReference type="RefSeq" id="WP_146353398.1">
    <property type="nucleotide sequence ID" value="NZ_VOBR01000011.1"/>
</dbReference>
<dbReference type="AlphaFoldDB" id="A0A563ET15"/>
<reference evidence="2 3" key="1">
    <citation type="submission" date="2019-07" db="EMBL/GenBank/DDBJ databases">
        <title>Lentzea xizangensis sp. nov., isolated from Qinghai-Tibetan Plateau Soils.</title>
        <authorList>
            <person name="Huang J."/>
        </authorList>
    </citation>
    <scope>NUCLEOTIDE SEQUENCE [LARGE SCALE GENOMIC DNA]</scope>
    <source>
        <strain evidence="2 3">FXJ1.1311</strain>
    </source>
</reference>
<dbReference type="EMBL" id="VOBR01000011">
    <property type="protein sequence ID" value="TWP50678.1"/>
    <property type="molecule type" value="Genomic_DNA"/>
</dbReference>
<dbReference type="SUPFAM" id="SSF49785">
    <property type="entry name" value="Galactose-binding domain-like"/>
    <property type="match status" value="1"/>
</dbReference>